<organism evidence="2">
    <name type="scientific">marine sediment metagenome</name>
    <dbReference type="NCBI Taxonomy" id="412755"/>
    <lineage>
        <taxon>unclassified sequences</taxon>
        <taxon>metagenomes</taxon>
        <taxon>ecological metagenomes</taxon>
    </lineage>
</organism>
<dbReference type="InterPro" id="IPR013216">
    <property type="entry name" value="Methyltransf_11"/>
</dbReference>
<comment type="caution">
    <text evidence="2">The sequence shown here is derived from an EMBL/GenBank/DDBJ whole genome shotgun (WGS) entry which is preliminary data.</text>
</comment>
<evidence type="ECO:0000313" key="2">
    <source>
        <dbReference type="EMBL" id="KKM04189.1"/>
    </source>
</evidence>
<protein>
    <recommendedName>
        <fullName evidence="1">Methyltransferase type 11 domain-containing protein</fullName>
    </recommendedName>
</protein>
<dbReference type="AlphaFoldDB" id="A0A0F9GZD5"/>
<dbReference type="InterPro" id="IPR029063">
    <property type="entry name" value="SAM-dependent_MTases_sf"/>
</dbReference>
<dbReference type="Gene3D" id="3.40.50.150">
    <property type="entry name" value="Vaccinia Virus protein VP39"/>
    <property type="match status" value="1"/>
</dbReference>
<gene>
    <name evidence="2" type="ORF">LCGC14_1766760</name>
</gene>
<dbReference type="GO" id="GO:0008757">
    <property type="term" value="F:S-adenosylmethionine-dependent methyltransferase activity"/>
    <property type="evidence" value="ECO:0007669"/>
    <property type="project" value="InterPro"/>
</dbReference>
<sequence length="195" mass="22166">MTWEDDQKWEQNWWGDCLNTWGEEQKQRHYAERMGLTELSNSQFSFYYDLGGKSILDIGGGPVSLLLKCANVKSGMVVDPLQYPAWVAERYRHAGITYAQAPGEEISLAGFDEVWIYNVLQHVKDPVKIIENAKRAGKIIRLFEWLEIGVAPGHPHNLLEDEMNEWLVGYGGIKNSGGGTEYYGVFLGDDYEAEE</sequence>
<reference evidence="2" key="1">
    <citation type="journal article" date="2015" name="Nature">
        <title>Complex archaea that bridge the gap between prokaryotes and eukaryotes.</title>
        <authorList>
            <person name="Spang A."/>
            <person name="Saw J.H."/>
            <person name="Jorgensen S.L."/>
            <person name="Zaremba-Niedzwiedzka K."/>
            <person name="Martijn J."/>
            <person name="Lind A.E."/>
            <person name="van Eijk R."/>
            <person name="Schleper C."/>
            <person name="Guy L."/>
            <person name="Ettema T.J."/>
        </authorList>
    </citation>
    <scope>NUCLEOTIDE SEQUENCE</scope>
</reference>
<feature type="domain" description="Methyltransferase type 11" evidence="1">
    <location>
        <begin position="56"/>
        <end position="136"/>
    </location>
</feature>
<evidence type="ECO:0000259" key="1">
    <source>
        <dbReference type="Pfam" id="PF08241"/>
    </source>
</evidence>
<accession>A0A0F9GZD5</accession>
<dbReference type="Pfam" id="PF08241">
    <property type="entry name" value="Methyltransf_11"/>
    <property type="match status" value="1"/>
</dbReference>
<dbReference type="EMBL" id="LAZR01016512">
    <property type="protein sequence ID" value="KKM04189.1"/>
    <property type="molecule type" value="Genomic_DNA"/>
</dbReference>
<dbReference type="SUPFAM" id="SSF53335">
    <property type="entry name" value="S-adenosyl-L-methionine-dependent methyltransferases"/>
    <property type="match status" value="1"/>
</dbReference>
<name>A0A0F9GZD5_9ZZZZ</name>
<proteinExistence type="predicted"/>